<accession>A0ABN0F4Y4</accession>
<keyword evidence="3" id="KW-0813">Transport</keyword>
<evidence type="ECO:0000259" key="8">
    <source>
        <dbReference type="PROSITE" id="PS50850"/>
    </source>
</evidence>
<keyword evidence="4 7" id="KW-0812">Transmembrane</keyword>
<dbReference type="Pfam" id="PF00083">
    <property type="entry name" value="Sugar_tr"/>
    <property type="match status" value="1"/>
</dbReference>
<comment type="subcellular location">
    <subcellularLocation>
        <location evidence="1">Membrane</location>
        <topology evidence="1">Multi-pass membrane protein</topology>
    </subcellularLocation>
</comment>
<dbReference type="InterPro" id="IPR005828">
    <property type="entry name" value="MFS_sugar_transport-like"/>
</dbReference>
<dbReference type="Gene3D" id="1.20.1250.20">
    <property type="entry name" value="MFS general substrate transporter like domains"/>
    <property type="match status" value="1"/>
</dbReference>
<feature type="transmembrane region" description="Helical" evidence="7">
    <location>
        <begin position="321"/>
        <end position="346"/>
    </location>
</feature>
<sequence>MIVRVDVGLSIERPSRQGAQEEDTMSTPNRAIGADVVGSLERADYPSRPITAGSVTARFDRLPMTATMWKLLLLVALGGFFELYDVYFAGYIAPGLFHSGILTPTTPTFFAMNGLAGFLASLFIGLFIGTIVFGSLADRFGRRRVFAASMLWYCVAAIIIAFQDTALGLNVWRVICGIGVGVQYVTIDSYVSELTPRHARGMAFGLVYGVAQICAPLIAFLAWVLVPIAPFGFDGWRWVIALGSVGALLVWYLQLRLPESPRWLAQKGRVEEAERVMQMIETRVRNEYGKELPAPAEAPEADEQKGTLREAFSPQYRSRTLMLVVVNFFQTIGYYGFVSWIPTLLIAKGILVTRSLEYTFLIVLLYPIAPFIVMLVADRFERKWQLVWSAISVAVIGVIFSMLKAPGWLIAVGIVQTLVVNWLSTIVHTYQAELFPTRMRAGAVGFVYSWSRLSSIFVGFFIAFFLREFGPGGVFAFIGCAMTIVVLAVALFGPRTTGLALDDIAR</sequence>
<feature type="domain" description="Major facilitator superfamily (MFS) profile" evidence="8">
    <location>
        <begin position="71"/>
        <end position="497"/>
    </location>
</feature>
<keyword evidence="5 7" id="KW-1133">Transmembrane helix</keyword>
<feature type="transmembrane region" description="Helical" evidence="7">
    <location>
        <begin position="71"/>
        <end position="90"/>
    </location>
</feature>
<evidence type="ECO:0000256" key="1">
    <source>
        <dbReference type="ARBA" id="ARBA00004141"/>
    </source>
</evidence>
<dbReference type="EMBL" id="AKAU01000302">
    <property type="protein sequence ID" value="EIM93617.1"/>
    <property type="molecule type" value="Genomic_DNA"/>
</dbReference>
<dbReference type="InterPro" id="IPR005829">
    <property type="entry name" value="Sugar_transporter_CS"/>
</dbReference>
<feature type="transmembrane region" description="Helical" evidence="7">
    <location>
        <begin position="384"/>
        <end position="403"/>
    </location>
</feature>
<gene>
    <name evidence="9" type="ORF">WQE_48473</name>
</gene>
<evidence type="ECO:0000313" key="9">
    <source>
        <dbReference type="EMBL" id="EIM93617.1"/>
    </source>
</evidence>
<keyword evidence="6 7" id="KW-0472">Membrane</keyword>
<evidence type="ECO:0000256" key="7">
    <source>
        <dbReference type="SAM" id="Phobius"/>
    </source>
</evidence>
<dbReference type="InterPro" id="IPR036259">
    <property type="entry name" value="MFS_trans_sf"/>
</dbReference>
<feature type="transmembrane region" description="Helical" evidence="7">
    <location>
        <begin position="169"/>
        <end position="191"/>
    </location>
</feature>
<feature type="transmembrane region" description="Helical" evidence="7">
    <location>
        <begin position="409"/>
        <end position="430"/>
    </location>
</feature>
<keyword evidence="10" id="KW-1185">Reference proteome</keyword>
<name>A0ABN0F4Y4_9BURK</name>
<evidence type="ECO:0000256" key="3">
    <source>
        <dbReference type="ARBA" id="ARBA00022448"/>
    </source>
</evidence>
<evidence type="ECO:0000256" key="5">
    <source>
        <dbReference type="ARBA" id="ARBA00022989"/>
    </source>
</evidence>
<comment type="caution">
    <text evidence="9">The sequence shown here is derived from an EMBL/GenBank/DDBJ whole genome shotgun (WGS) entry which is preliminary data.</text>
</comment>
<dbReference type="PANTHER" id="PTHR23511:SF34">
    <property type="entry name" value="SYNAPTIC VESICLE GLYCOPROTEIN 2"/>
    <property type="match status" value="1"/>
</dbReference>
<proteinExistence type="inferred from homology"/>
<organism evidence="9 10">
    <name type="scientific">Paraburkholderia hospita</name>
    <dbReference type="NCBI Taxonomy" id="169430"/>
    <lineage>
        <taxon>Bacteria</taxon>
        <taxon>Pseudomonadati</taxon>
        <taxon>Pseudomonadota</taxon>
        <taxon>Betaproteobacteria</taxon>
        <taxon>Burkholderiales</taxon>
        <taxon>Burkholderiaceae</taxon>
        <taxon>Paraburkholderia</taxon>
    </lineage>
</organism>
<evidence type="ECO:0000256" key="6">
    <source>
        <dbReference type="ARBA" id="ARBA00023136"/>
    </source>
</evidence>
<protein>
    <submittedName>
        <fullName evidence="9">Major facilitator transporter</fullName>
    </submittedName>
</protein>
<dbReference type="PANTHER" id="PTHR23511">
    <property type="entry name" value="SYNAPTIC VESICLE GLYCOPROTEIN 2"/>
    <property type="match status" value="1"/>
</dbReference>
<dbReference type="PROSITE" id="PS50850">
    <property type="entry name" value="MFS"/>
    <property type="match status" value="1"/>
</dbReference>
<feature type="transmembrane region" description="Helical" evidence="7">
    <location>
        <begin position="203"/>
        <end position="229"/>
    </location>
</feature>
<evidence type="ECO:0000313" key="10">
    <source>
        <dbReference type="Proteomes" id="UP000004980"/>
    </source>
</evidence>
<comment type="similarity">
    <text evidence="2">Belongs to the major facilitator superfamily. Sugar transporter (TC 2.A.1.1) family.</text>
</comment>
<evidence type="ECO:0000256" key="4">
    <source>
        <dbReference type="ARBA" id="ARBA00022692"/>
    </source>
</evidence>
<feature type="transmembrane region" description="Helical" evidence="7">
    <location>
        <begin position="358"/>
        <end position="377"/>
    </location>
</feature>
<dbReference type="SUPFAM" id="SSF103473">
    <property type="entry name" value="MFS general substrate transporter"/>
    <property type="match status" value="1"/>
</dbReference>
<dbReference type="CDD" id="cd17316">
    <property type="entry name" value="MFS_SV2_like"/>
    <property type="match status" value="1"/>
</dbReference>
<dbReference type="PROSITE" id="PS00217">
    <property type="entry name" value="SUGAR_TRANSPORT_2"/>
    <property type="match status" value="1"/>
</dbReference>
<feature type="transmembrane region" description="Helical" evidence="7">
    <location>
        <begin position="235"/>
        <end position="253"/>
    </location>
</feature>
<dbReference type="Proteomes" id="UP000004980">
    <property type="component" value="Unassembled WGS sequence"/>
</dbReference>
<evidence type="ECO:0000256" key="2">
    <source>
        <dbReference type="ARBA" id="ARBA00010992"/>
    </source>
</evidence>
<feature type="transmembrane region" description="Helical" evidence="7">
    <location>
        <begin position="442"/>
        <end position="466"/>
    </location>
</feature>
<feature type="transmembrane region" description="Helical" evidence="7">
    <location>
        <begin position="472"/>
        <end position="492"/>
    </location>
</feature>
<feature type="transmembrane region" description="Helical" evidence="7">
    <location>
        <begin position="145"/>
        <end position="163"/>
    </location>
</feature>
<feature type="transmembrane region" description="Helical" evidence="7">
    <location>
        <begin position="110"/>
        <end position="133"/>
    </location>
</feature>
<reference evidence="9 10" key="1">
    <citation type="journal article" date="2012" name="J. Bacteriol.">
        <title>Draft Genome Sequence of the Soil Bacterium Burkholderia terrae Strain BS001, Which Interacts with Fungal Surface Structures.</title>
        <authorList>
            <person name="Nazir R."/>
            <person name="Hansen M.A."/>
            <person name="Sorensen S."/>
            <person name="van Elsas J.D."/>
        </authorList>
    </citation>
    <scope>NUCLEOTIDE SEQUENCE [LARGE SCALE GENOMIC DNA]</scope>
    <source>
        <strain evidence="9 10">BS001</strain>
    </source>
</reference>
<dbReference type="InterPro" id="IPR020846">
    <property type="entry name" value="MFS_dom"/>
</dbReference>